<dbReference type="EMBL" id="GL883123">
    <property type="protein sequence ID" value="EGG03688.1"/>
    <property type="molecule type" value="Genomic_DNA"/>
</dbReference>
<dbReference type="InterPro" id="IPR040898">
    <property type="entry name" value="CxC6"/>
</dbReference>
<dbReference type="OrthoDB" id="2501483at2759"/>
<organism evidence="4">
    <name type="scientific">Melampsora larici-populina (strain 98AG31 / pathotype 3-4-7)</name>
    <name type="common">Poplar leaf rust fungus</name>
    <dbReference type="NCBI Taxonomy" id="747676"/>
    <lineage>
        <taxon>Eukaryota</taxon>
        <taxon>Fungi</taxon>
        <taxon>Dikarya</taxon>
        <taxon>Basidiomycota</taxon>
        <taxon>Pucciniomycotina</taxon>
        <taxon>Pucciniomycetes</taxon>
        <taxon>Pucciniales</taxon>
        <taxon>Melampsoraceae</taxon>
        <taxon>Melampsora</taxon>
    </lineage>
</organism>
<dbReference type="Pfam" id="PF18718">
    <property type="entry name" value="CxC5"/>
    <property type="match status" value="1"/>
</dbReference>
<gene>
    <name evidence="3" type="ORF">MELLADRAFT_89997</name>
</gene>
<feature type="domain" description="CxC5 like cysteine cluster associated with KDZ" evidence="1">
    <location>
        <begin position="111"/>
        <end position="231"/>
    </location>
</feature>
<dbReference type="AlphaFoldDB" id="F4RVD4"/>
<dbReference type="Pfam" id="PF18721">
    <property type="entry name" value="CxC6"/>
    <property type="match status" value="1"/>
</dbReference>
<name>F4RVD4_MELLP</name>
<evidence type="ECO:0000313" key="4">
    <source>
        <dbReference type="Proteomes" id="UP000001072"/>
    </source>
</evidence>
<evidence type="ECO:0000313" key="3">
    <source>
        <dbReference type="EMBL" id="EGG03688.1"/>
    </source>
</evidence>
<reference evidence="4" key="1">
    <citation type="journal article" date="2011" name="Proc. Natl. Acad. Sci. U.S.A.">
        <title>Obligate biotrophy features unraveled by the genomic analysis of rust fungi.</title>
        <authorList>
            <person name="Duplessis S."/>
            <person name="Cuomo C.A."/>
            <person name="Lin Y.-C."/>
            <person name="Aerts A."/>
            <person name="Tisserant E."/>
            <person name="Veneault-Fourrey C."/>
            <person name="Joly D.L."/>
            <person name="Hacquard S."/>
            <person name="Amselem J."/>
            <person name="Cantarel B.L."/>
            <person name="Chiu R."/>
            <person name="Coutinho P.M."/>
            <person name="Feau N."/>
            <person name="Field M."/>
            <person name="Frey P."/>
            <person name="Gelhaye E."/>
            <person name="Goldberg J."/>
            <person name="Grabherr M.G."/>
            <person name="Kodira C.D."/>
            <person name="Kohler A."/>
            <person name="Kuees U."/>
            <person name="Lindquist E.A."/>
            <person name="Lucas S.M."/>
            <person name="Mago R."/>
            <person name="Mauceli E."/>
            <person name="Morin E."/>
            <person name="Murat C."/>
            <person name="Pangilinan J.L."/>
            <person name="Park R."/>
            <person name="Pearson M."/>
            <person name="Quesneville H."/>
            <person name="Rouhier N."/>
            <person name="Sakthikumar S."/>
            <person name="Salamov A.A."/>
            <person name="Schmutz J."/>
            <person name="Selles B."/>
            <person name="Shapiro H."/>
            <person name="Tanguay P."/>
            <person name="Tuskan G.A."/>
            <person name="Henrissat B."/>
            <person name="Van de Peer Y."/>
            <person name="Rouze P."/>
            <person name="Ellis J.G."/>
            <person name="Dodds P.N."/>
            <person name="Schein J.E."/>
            <person name="Zhong S."/>
            <person name="Hamelin R.C."/>
            <person name="Grigoriev I.V."/>
            <person name="Szabo L.J."/>
            <person name="Martin F."/>
        </authorList>
    </citation>
    <scope>NUCLEOTIDE SEQUENCE [LARGE SCALE GENOMIC DNA]</scope>
    <source>
        <strain evidence="4">98AG31 / pathotype 3-4-7</strain>
    </source>
</reference>
<accession>F4RVD4</accession>
<keyword evidence="4" id="KW-1185">Reference proteome</keyword>
<evidence type="ECO:0000259" key="1">
    <source>
        <dbReference type="Pfam" id="PF18718"/>
    </source>
</evidence>
<sequence length="542" mass="60510">MLLRDFTTLLDNQSPSLSTSLTVTDFVRFATLAGEVHHRAGKSLRLSPDRNPVLPFLQSALSMQPTANHLLADLWHLSFPFLRACRIDPGASIRKLGIQLSSPGTTNTNMHERFLRSPLSKCIVCTPDQSYVLHVHSRINGYLHDIDGVHTVQTVILNCSNPKCGTVYRPSYYNRDGERLYYTKAMGREDDYLHVLCHYYMSRRLAYMFRVLQMLAHVSHFNLVNWYNMMFVEDTPAPTFTAGQLFTPSMSEEACRHGLTLHSLMKHADRRGTQLVVSSSGVDNIRFDCVRVKSDGVDSETGQEYIKSIRAVVTDGLTIGHWRCSASSDQLREIALKLGHPMPEGPCTNKLDNINDRFCRDHFVILGNRCQAQPCSKAAITGSETCEDVDHIKAWAAFNEKIKGNFSLTSILNRPGSHLPTDPTVHLDADTAQILNLEVLQHADESQRAHEAARDGGESQAAGKYLLSRSRTHNDQLIVAPCGIILARKTFYNAESVSAVKVDRTHLRRPVGRIPVGGNGDPCGSLPPPLARRVRRVLQAIH</sequence>
<feature type="domain" description="CxC6 like cysteine cluster associated with KDZ" evidence="2">
    <location>
        <begin position="313"/>
        <end position="396"/>
    </location>
</feature>
<proteinExistence type="predicted"/>
<dbReference type="Proteomes" id="UP000001072">
    <property type="component" value="Unassembled WGS sequence"/>
</dbReference>
<dbReference type="InParanoid" id="F4RVD4"/>
<dbReference type="InterPro" id="IPR041539">
    <property type="entry name" value="CxC5"/>
</dbReference>
<dbReference type="RefSeq" id="XP_007413135.1">
    <property type="nucleotide sequence ID" value="XM_007413073.1"/>
</dbReference>
<dbReference type="KEGG" id="mlr:MELLADRAFT_89997"/>
<dbReference type="HOGENOM" id="CLU_004966_5_1_1"/>
<dbReference type="GeneID" id="18935395"/>
<evidence type="ECO:0000259" key="2">
    <source>
        <dbReference type="Pfam" id="PF18721"/>
    </source>
</evidence>
<dbReference type="VEuPathDB" id="FungiDB:MELLADRAFT_89997"/>
<protein>
    <recommendedName>
        <fullName evidence="5">CxC5 like cysteine cluster associated with KDZ domain-containing protein</fullName>
    </recommendedName>
</protein>
<evidence type="ECO:0008006" key="5">
    <source>
        <dbReference type="Google" id="ProtNLM"/>
    </source>
</evidence>